<keyword evidence="2" id="KW-1185">Reference proteome</keyword>
<dbReference type="AlphaFoldDB" id="A0A1D1VGU8"/>
<evidence type="ECO:0000313" key="1">
    <source>
        <dbReference type="EMBL" id="GAU99282.1"/>
    </source>
</evidence>
<evidence type="ECO:0000313" key="2">
    <source>
        <dbReference type="Proteomes" id="UP000186922"/>
    </source>
</evidence>
<accession>A0A1D1VGU8</accession>
<feature type="non-terminal residue" evidence="1">
    <location>
        <position position="82"/>
    </location>
</feature>
<dbReference type="Proteomes" id="UP000186922">
    <property type="component" value="Unassembled WGS sequence"/>
</dbReference>
<dbReference type="EMBL" id="BDGG01000005">
    <property type="protein sequence ID" value="GAU99282.1"/>
    <property type="molecule type" value="Genomic_DNA"/>
</dbReference>
<protein>
    <submittedName>
        <fullName evidence="1">Uncharacterized protein</fullName>
    </submittedName>
</protein>
<proteinExistence type="predicted"/>
<organism evidence="1 2">
    <name type="scientific">Ramazzottius varieornatus</name>
    <name type="common">Water bear</name>
    <name type="synonym">Tardigrade</name>
    <dbReference type="NCBI Taxonomy" id="947166"/>
    <lineage>
        <taxon>Eukaryota</taxon>
        <taxon>Metazoa</taxon>
        <taxon>Ecdysozoa</taxon>
        <taxon>Tardigrada</taxon>
        <taxon>Eutardigrada</taxon>
        <taxon>Parachela</taxon>
        <taxon>Hypsibioidea</taxon>
        <taxon>Ramazzottiidae</taxon>
        <taxon>Ramazzottius</taxon>
    </lineage>
</organism>
<comment type="caution">
    <text evidence="1">The sequence shown here is derived from an EMBL/GenBank/DDBJ whole genome shotgun (WGS) entry which is preliminary data.</text>
</comment>
<gene>
    <name evidence="1" type="primary">RvY_10308-1</name>
    <name evidence="1" type="synonym">RvY_10308.1</name>
    <name evidence="1" type="ORF">RvY_10308</name>
</gene>
<sequence length="82" mass="9684">MAVENNLLHEHYDKLSSQRLKQHFGDEDYANGEYDSPSHKKVRLILRPKTFRFPKVSEPLLRLLADRFAFVPFHFLLTGSRN</sequence>
<name>A0A1D1VGU8_RAMVA</name>
<reference evidence="1 2" key="1">
    <citation type="journal article" date="2016" name="Nat. Commun.">
        <title>Extremotolerant tardigrade genome and improved radiotolerance of human cultured cells by tardigrade-unique protein.</title>
        <authorList>
            <person name="Hashimoto T."/>
            <person name="Horikawa D.D."/>
            <person name="Saito Y."/>
            <person name="Kuwahara H."/>
            <person name="Kozuka-Hata H."/>
            <person name="Shin-I T."/>
            <person name="Minakuchi Y."/>
            <person name="Ohishi K."/>
            <person name="Motoyama A."/>
            <person name="Aizu T."/>
            <person name="Enomoto A."/>
            <person name="Kondo K."/>
            <person name="Tanaka S."/>
            <person name="Hara Y."/>
            <person name="Koshikawa S."/>
            <person name="Sagara H."/>
            <person name="Miura T."/>
            <person name="Yokobori S."/>
            <person name="Miyagawa K."/>
            <person name="Suzuki Y."/>
            <person name="Kubo T."/>
            <person name="Oyama M."/>
            <person name="Kohara Y."/>
            <person name="Fujiyama A."/>
            <person name="Arakawa K."/>
            <person name="Katayama T."/>
            <person name="Toyoda A."/>
            <person name="Kunieda T."/>
        </authorList>
    </citation>
    <scope>NUCLEOTIDE SEQUENCE [LARGE SCALE GENOMIC DNA]</scope>
    <source>
        <strain evidence="1 2">YOKOZUNA-1</strain>
    </source>
</reference>